<dbReference type="GO" id="GO:0016758">
    <property type="term" value="F:hexosyltransferase activity"/>
    <property type="evidence" value="ECO:0007669"/>
    <property type="project" value="InterPro"/>
</dbReference>
<keyword evidence="8 10" id="KW-0333">Golgi apparatus</keyword>
<dbReference type="KEGG" id="lak:106160373"/>
<gene>
    <name evidence="12" type="primary">LOC106160373</name>
</gene>
<dbReference type="Gene3D" id="3.90.550.50">
    <property type="match status" value="1"/>
</dbReference>
<evidence type="ECO:0000256" key="2">
    <source>
        <dbReference type="ARBA" id="ARBA00008661"/>
    </source>
</evidence>
<keyword evidence="3 10" id="KW-0328">Glycosyltransferase</keyword>
<comment type="similarity">
    <text evidence="2 10">Belongs to the glycosyltransferase 31 family.</text>
</comment>
<evidence type="ECO:0000256" key="10">
    <source>
        <dbReference type="RuleBase" id="RU363063"/>
    </source>
</evidence>
<sequence>MRFSVYKLALLGNFVQMRRWPRLWPLLAVMAAIAGTVYVQHVCKAWYRAIYEPGCIATSNREDRKSIYGQYSWRDIFQFSDKENEKFTKGLTNITTIMTPTDCTRADSDQGIDVLIYINSAIENRKRRDFIRKTWGANINVIELVIKVVFVLGTLPSYNDYDVDTKREHEVHGDILQGDFIDNYMNLTYKGVLGLTYAANCSTARYILKVDDDVLVNIFRLKYHIDTYAPALTDKLQCFLYGGYDADVSRKPKAKWCMNRDEFLDTYYPDFCGGSAVLMTLTTAEKLITETWTTPFYWVDDVYVFGLLAYKANIGHVHMSVNFDGNVTYYQSLYNNSSSLIFANIQDDAIREQVWQWILLDVDRV</sequence>
<evidence type="ECO:0000256" key="1">
    <source>
        <dbReference type="ARBA" id="ARBA00004323"/>
    </source>
</evidence>
<evidence type="ECO:0000256" key="6">
    <source>
        <dbReference type="ARBA" id="ARBA00022968"/>
    </source>
</evidence>
<comment type="subcellular location">
    <subcellularLocation>
        <location evidence="1 10">Golgi apparatus membrane</location>
        <topology evidence="1 10">Single-pass type II membrane protein</topology>
    </subcellularLocation>
</comment>
<dbReference type="RefSeq" id="XP_013392410.1">
    <property type="nucleotide sequence ID" value="XM_013536956.1"/>
</dbReference>
<dbReference type="STRING" id="7574.A0A1S3I2B8"/>
<evidence type="ECO:0000313" key="11">
    <source>
        <dbReference type="Proteomes" id="UP000085678"/>
    </source>
</evidence>
<dbReference type="InParanoid" id="A0A1S3I2B8"/>
<reference evidence="12" key="1">
    <citation type="submission" date="2025-08" db="UniProtKB">
        <authorList>
            <consortium name="RefSeq"/>
        </authorList>
    </citation>
    <scope>IDENTIFICATION</scope>
    <source>
        <tissue evidence="12">Gonads</tissue>
    </source>
</reference>
<keyword evidence="6" id="KW-0735">Signal-anchor</keyword>
<keyword evidence="7" id="KW-1133">Transmembrane helix</keyword>
<keyword evidence="9" id="KW-0472">Membrane</keyword>
<dbReference type="GO" id="GO:0006493">
    <property type="term" value="P:protein O-linked glycosylation"/>
    <property type="evidence" value="ECO:0007669"/>
    <property type="project" value="TreeGrafter"/>
</dbReference>
<dbReference type="PANTHER" id="PTHR11214:SF364">
    <property type="entry name" value="HEXOSYLTRANSFERASE"/>
    <property type="match status" value="1"/>
</dbReference>
<proteinExistence type="inferred from homology"/>
<evidence type="ECO:0000256" key="4">
    <source>
        <dbReference type="ARBA" id="ARBA00022679"/>
    </source>
</evidence>
<dbReference type="AlphaFoldDB" id="A0A1S3I2B8"/>
<dbReference type="Pfam" id="PF01762">
    <property type="entry name" value="Galactosyl_T"/>
    <property type="match status" value="1"/>
</dbReference>
<protein>
    <recommendedName>
        <fullName evidence="10">Hexosyltransferase</fullName>
        <ecNumber evidence="10">2.4.1.-</ecNumber>
    </recommendedName>
</protein>
<name>A0A1S3I2B8_LINAN</name>
<dbReference type="GO" id="GO:0000139">
    <property type="term" value="C:Golgi membrane"/>
    <property type="evidence" value="ECO:0007669"/>
    <property type="project" value="UniProtKB-SubCell"/>
</dbReference>
<dbReference type="Proteomes" id="UP000085678">
    <property type="component" value="Unplaced"/>
</dbReference>
<dbReference type="EC" id="2.4.1.-" evidence="10"/>
<dbReference type="PANTHER" id="PTHR11214">
    <property type="entry name" value="BETA-1,3-N-ACETYLGLUCOSAMINYLTRANSFERASE"/>
    <property type="match status" value="1"/>
</dbReference>
<keyword evidence="5" id="KW-0812">Transmembrane</keyword>
<keyword evidence="4" id="KW-0808">Transferase</keyword>
<dbReference type="GeneID" id="106160373"/>
<evidence type="ECO:0000256" key="3">
    <source>
        <dbReference type="ARBA" id="ARBA00022676"/>
    </source>
</evidence>
<evidence type="ECO:0000313" key="12">
    <source>
        <dbReference type="RefSeq" id="XP_013392410.1"/>
    </source>
</evidence>
<organism evidence="11 12">
    <name type="scientific">Lingula anatina</name>
    <name type="common">Brachiopod</name>
    <name type="synonym">Lingula unguis</name>
    <dbReference type="NCBI Taxonomy" id="7574"/>
    <lineage>
        <taxon>Eukaryota</taxon>
        <taxon>Metazoa</taxon>
        <taxon>Spiralia</taxon>
        <taxon>Lophotrochozoa</taxon>
        <taxon>Brachiopoda</taxon>
        <taxon>Linguliformea</taxon>
        <taxon>Lingulata</taxon>
        <taxon>Lingulida</taxon>
        <taxon>Linguloidea</taxon>
        <taxon>Lingulidae</taxon>
        <taxon>Lingula</taxon>
    </lineage>
</organism>
<accession>A0A1S3I2B8</accession>
<evidence type="ECO:0000256" key="7">
    <source>
        <dbReference type="ARBA" id="ARBA00022989"/>
    </source>
</evidence>
<keyword evidence="11" id="KW-1185">Reference proteome</keyword>
<evidence type="ECO:0000256" key="5">
    <source>
        <dbReference type="ARBA" id="ARBA00022692"/>
    </source>
</evidence>
<dbReference type="OrthoDB" id="115198at2759"/>
<evidence type="ECO:0000256" key="8">
    <source>
        <dbReference type="ARBA" id="ARBA00023034"/>
    </source>
</evidence>
<dbReference type="InterPro" id="IPR002659">
    <property type="entry name" value="Glyco_trans_31"/>
</dbReference>
<evidence type="ECO:0000256" key="9">
    <source>
        <dbReference type="ARBA" id="ARBA00023136"/>
    </source>
</evidence>